<dbReference type="Pfam" id="PF02786">
    <property type="entry name" value="CPSase_L_D2"/>
    <property type="match status" value="1"/>
</dbReference>
<dbReference type="CDD" id="cd06850">
    <property type="entry name" value="biotinyl_domain"/>
    <property type="match status" value="1"/>
</dbReference>
<sequence>MMFDTVLIANRGEIACRIMRTIRDMGLRSVAVYSDADRDAPHVRLADEAVHIGRSPANESYLVVDKIIAAAKTSGAQAIHPGYGFLSENADFAKACAAAGLIFIGPSAEAISLMGDKATAKRRMIEAGVPTLKGYQALEQDDEILVKEATQIGFPLMVKAAAGGGGRGMRLVQNDKDLPQALSSARAEALSAFGSDTLILEKAVIRPRHVEVQIFGDQHGNIIHLGERDCSVQRRHQKVLEETPCPIMTAELRTRMGAAAVAAAKTVDYVGAGTVEFLLDESGEFYFLEMNTRLQVEHPVTELITGLDLVELQIRVAQGRALGLTQNDIHLNGHAIEARLYAENPAKDFMPATGHISHLAYPEGVRVDSGVETGSDVSPFYDPMIAKITAWGADRDTARRKLVRALKDTVLFGVETNRRFLVDALETQTFSAGEATTAFIADNFSNENLAPTPLTTDLAALSAVTQYVAAREASNAIVPKSLLGWFSAQAICTPFQYNDTRVEVTALGSNVFNVKAGDETFHISLEAWDTSTARFKVNDRRADLSWMRPSPSRIQIQIGAQNYDLINALAVSKQSTKTIGQGDIRAPLHGALTEIFVTVGDNVKVGTRLAVVEAMKMQHDILSDIDGTVETVLATAGSQVAADAPLFKLTS</sequence>
<dbReference type="InterPro" id="IPR005482">
    <property type="entry name" value="Biotin_COase_C"/>
</dbReference>
<proteinExistence type="predicted"/>
<evidence type="ECO:0000313" key="10">
    <source>
        <dbReference type="EMBL" id="GGX68024.1"/>
    </source>
</evidence>
<dbReference type="AlphaFoldDB" id="A0A918NHQ0"/>
<evidence type="ECO:0000256" key="5">
    <source>
        <dbReference type="ARBA" id="ARBA00023267"/>
    </source>
</evidence>
<evidence type="ECO:0000259" key="9">
    <source>
        <dbReference type="PROSITE" id="PS50979"/>
    </source>
</evidence>
<evidence type="ECO:0000256" key="1">
    <source>
        <dbReference type="ARBA" id="ARBA00001953"/>
    </source>
</evidence>
<keyword evidence="2" id="KW-0436">Ligase</keyword>
<evidence type="ECO:0000256" key="2">
    <source>
        <dbReference type="ARBA" id="ARBA00022598"/>
    </source>
</evidence>
<dbReference type="GO" id="GO:0005524">
    <property type="term" value="F:ATP binding"/>
    <property type="evidence" value="ECO:0007669"/>
    <property type="project" value="UniProtKB-UniRule"/>
</dbReference>
<dbReference type="Pfam" id="PF00289">
    <property type="entry name" value="Biotin_carb_N"/>
    <property type="match status" value="1"/>
</dbReference>
<dbReference type="InterPro" id="IPR001882">
    <property type="entry name" value="Biotin_BS"/>
</dbReference>
<dbReference type="GO" id="GO:0016874">
    <property type="term" value="F:ligase activity"/>
    <property type="evidence" value="ECO:0007669"/>
    <property type="project" value="UniProtKB-KW"/>
</dbReference>
<evidence type="ECO:0000256" key="4">
    <source>
        <dbReference type="ARBA" id="ARBA00022840"/>
    </source>
</evidence>
<dbReference type="SUPFAM" id="SSF51230">
    <property type="entry name" value="Single hybrid motif"/>
    <property type="match status" value="1"/>
</dbReference>
<dbReference type="GO" id="GO:0046872">
    <property type="term" value="F:metal ion binding"/>
    <property type="evidence" value="ECO:0007669"/>
    <property type="project" value="InterPro"/>
</dbReference>
<dbReference type="PANTHER" id="PTHR18866">
    <property type="entry name" value="CARBOXYLASE:PYRUVATE/ACETYL-COA/PROPIONYL-COA CARBOXYLASE"/>
    <property type="match status" value="1"/>
</dbReference>
<accession>A0A918NHQ0</accession>
<comment type="cofactor">
    <cofactor evidence="1">
        <name>biotin</name>
        <dbReference type="ChEBI" id="CHEBI:57586"/>
    </cofactor>
</comment>
<evidence type="ECO:0000259" key="7">
    <source>
        <dbReference type="PROSITE" id="PS50968"/>
    </source>
</evidence>
<dbReference type="InterPro" id="IPR005479">
    <property type="entry name" value="CPAse_ATP-bd"/>
</dbReference>
<dbReference type="InterPro" id="IPR005481">
    <property type="entry name" value="BC-like_N"/>
</dbReference>
<dbReference type="Proteomes" id="UP000600865">
    <property type="component" value="Unassembled WGS sequence"/>
</dbReference>
<dbReference type="FunFam" id="3.40.50.20:FF:000010">
    <property type="entry name" value="Propionyl-CoA carboxylase subunit alpha"/>
    <property type="match status" value="1"/>
</dbReference>
<protein>
    <submittedName>
        <fullName evidence="10">3-methylcrotonyl-CoA carboxylase subunit alpha</fullName>
    </submittedName>
</protein>
<dbReference type="SMART" id="SM00878">
    <property type="entry name" value="Biotin_carb_C"/>
    <property type="match status" value="1"/>
</dbReference>
<dbReference type="SUPFAM" id="SSF52440">
    <property type="entry name" value="PreATP-grasp domain"/>
    <property type="match status" value="1"/>
</dbReference>
<dbReference type="FunFam" id="3.30.1490.20:FF:000003">
    <property type="entry name" value="acetyl-CoA carboxylase isoform X1"/>
    <property type="match status" value="1"/>
</dbReference>
<dbReference type="Pfam" id="PF02785">
    <property type="entry name" value="Biotin_carb_C"/>
    <property type="match status" value="1"/>
</dbReference>
<dbReference type="PROSITE" id="PS00188">
    <property type="entry name" value="BIOTIN"/>
    <property type="match status" value="1"/>
</dbReference>
<dbReference type="Pfam" id="PF00364">
    <property type="entry name" value="Biotin_lipoyl"/>
    <property type="match status" value="1"/>
</dbReference>
<dbReference type="Gene3D" id="2.40.50.100">
    <property type="match status" value="1"/>
</dbReference>
<dbReference type="PANTHER" id="PTHR18866:SF33">
    <property type="entry name" value="METHYLCROTONOYL-COA CARBOXYLASE SUBUNIT ALPHA, MITOCHONDRIAL-RELATED"/>
    <property type="match status" value="1"/>
</dbReference>
<dbReference type="EMBL" id="BMYV01000002">
    <property type="protein sequence ID" value="GGX68024.1"/>
    <property type="molecule type" value="Genomic_DNA"/>
</dbReference>
<feature type="domain" description="Biotin carboxylation" evidence="9">
    <location>
        <begin position="2"/>
        <end position="445"/>
    </location>
</feature>
<dbReference type="InterPro" id="IPR016185">
    <property type="entry name" value="PreATP-grasp_dom_sf"/>
</dbReference>
<feature type="domain" description="ATP-grasp" evidence="8">
    <location>
        <begin position="121"/>
        <end position="318"/>
    </location>
</feature>
<dbReference type="Gene3D" id="3.30.470.20">
    <property type="entry name" value="ATP-grasp fold, B domain"/>
    <property type="match status" value="1"/>
</dbReference>
<keyword evidence="4 6" id="KW-0067">ATP-binding</keyword>
<organism evidence="10 11">
    <name type="scientific">Litorimonas cladophorae</name>
    <dbReference type="NCBI Taxonomy" id="1220491"/>
    <lineage>
        <taxon>Bacteria</taxon>
        <taxon>Pseudomonadati</taxon>
        <taxon>Pseudomonadota</taxon>
        <taxon>Alphaproteobacteria</taxon>
        <taxon>Maricaulales</taxon>
        <taxon>Robiginitomaculaceae</taxon>
    </lineage>
</organism>
<dbReference type="InterPro" id="IPR011761">
    <property type="entry name" value="ATP-grasp"/>
</dbReference>
<dbReference type="PROSITE" id="PS00866">
    <property type="entry name" value="CPSASE_1"/>
    <property type="match status" value="1"/>
</dbReference>
<keyword evidence="5" id="KW-0092">Biotin</keyword>
<dbReference type="InterPro" id="IPR011054">
    <property type="entry name" value="Rudment_hybrid_motif"/>
</dbReference>
<keyword evidence="11" id="KW-1185">Reference proteome</keyword>
<dbReference type="PROSITE" id="PS50968">
    <property type="entry name" value="BIOTINYL_LIPOYL"/>
    <property type="match status" value="1"/>
</dbReference>
<feature type="domain" description="Lipoyl-binding" evidence="7">
    <location>
        <begin position="576"/>
        <end position="650"/>
    </location>
</feature>
<dbReference type="InterPro" id="IPR011764">
    <property type="entry name" value="Biotin_carboxylation_dom"/>
</dbReference>
<dbReference type="PROSITE" id="PS00867">
    <property type="entry name" value="CPSASE_2"/>
    <property type="match status" value="1"/>
</dbReference>
<dbReference type="PROSITE" id="PS50979">
    <property type="entry name" value="BC"/>
    <property type="match status" value="1"/>
</dbReference>
<dbReference type="RefSeq" id="WP_189584388.1">
    <property type="nucleotide sequence ID" value="NZ_BMYV01000002.1"/>
</dbReference>
<evidence type="ECO:0000256" key="3">
    <source>
        <dbReference type="ARBA" id="ARBA00022741"/>
    </source>
</evidence>
<reference evidence="10 11" key="1">
    <citation type="journal article" date="2014" name="Int. J. Syst. Evol. Microbiol.">
        <title>Complete genome sequence of Corynebacterium casei LMG S-19264T (=DSM 44701T), isolated from a smear-ripened cheese.</title>
        <authorList>
            <consortium name="US DOE Joint Genome Institute (JGI-PGF)"/>
            <person name="Walter F."/>
            <person name="Albersmeier A."/>
            <person name="Kalinowski J."/>
            <person name="Ruckert C."/>
        </authorList>
    </citation>
    <scope>NUCLEOTIDE SEQUENCE [LARGE SCALE GENOMIC DNA]</scope>
    <source>
        <strain evidence="10 11">KCTC 23968</strain>
    </source>
</reference>
<name>A0A918NHQ0_9PROT</name>
<dbReference type="InterPro" id="IPR011053">
    <property type="entry name" value="Single_hybrid_motif"/>
</dbReference>
<evidence type="ECO:0000259" key="8">
    <source>
        <dbReference type="PROSITE" id="PS50975"/>
    </source>
</evidence>
<dbReference type="InterPro" id="IPR050856">
    <property type="entry name" value="Biotin_carboxylase_complex"/>
</dbReference>
<dbReference type="SUPFAM" id="SSF56059">
    <property type="entry name" value="Glutathione synthetase ATP-binding domain-like"/>
    <property type="match status" value="1"/>
</dbReference>
<dbReference type="FunFam" id="3.30.470.20:FF:000028">
    <property type="entry name" value="Methylcrotonoyl-CoA carboxylase subunit alpha, mitochondrial"/>
    <property type="match status" value="1"/>
</dbReference>
<gene>
    <name evidence="10" type="primary">mccC1</name>
    <name evidence="10" type="ORF">GCM10011309_17190</name>
</gene>
<evidence type="ECO:0000256" key="6">
    <source>
        <dbReference type="PROSITE-ProRule" id="PRU00409"/>
    </source>
</evidence>
<comment type="caution">
    <text evidence="10">The sequence shown here is derived from an EMBL/GenBank/DDBJ whole genome shotgun (WGS) entry which is preliminary data.</text>
</comment>
<keyword evidence="3 6" id="KW-0547">Nucleotide-binding</keyword>
<dbReference type="PROSITE" id="PS50975">
    <property type="entry name" value="ATP_GRASP"/>
    <property type="match status" value="1"/>
</dbReference>
<dbReference type="NCBIfam" id="NF006367">
    <property type="entry name" value="PRK08591.1"/>
    <property type="match status" value="1"/>
</dbReference>
<evidence type="ECO:0000313" key="11">
    <source>
        <dbReference type="Proteomes" id="UP000600865"/>
    </source>
</evidence>
<dbReference type="InterPro" id="IPR000089">
    <property type="entry name" value="Biotin_lipoyl"/>
</dbReference>
<dbReference type="SUPFAM" id="SSF51246">
    <property type="entry name" value="Rudiment single hybrid motif"/>
    <property type="match status" value="1"/>
</dbReference>